<dbReference type="EMBL" id="VSSR01000023">
    <property type="protein sequence ID" value="TYL84326.1"/>
    <property type="molecule type" value="Genomic_DNA"/>
</dbReference>
<name>A0A5S4WRZ5_9BRAD</name>
<sequence>MVVHAILSTNGAPPVVGERLLVAIPTSTTNPHSIGRIVTVAPRAGGHMPTYDLTVEIENADDAAAKAAFQRSIGLDSYADHADAERWHAVDVEHFGRRGFARNHWHDYDS</sequence>
<proteinExistence type="predicted"/>
<comment type="caution">
    <text evidence="1">The sequence shown here is derived from an EMBL/GenBank/DDBJ whole genome shotgun (WGS) entry which is preliminary data.</text>
</comment>
<dbReference type="RefSeq" id="WP_148751800.1">
    <property type="nucleotide sequence ID" value="NZ_VSSR01000023.1"/>
</dbReference>
<organism evidence="1 2">
    <name type="scientific">Bradyrhizobium cytisi</name>
    <dbReference type="NCBI Taxonomy" id="515489"/>
    <lineage>
        <taxon>Bacteria</taxon>
        <taxon>Pseudomonadati</taxon>
        <taxon>Pseudomonadota</taxon>
        <taxon>Alphaproteobacteria</taxon>
        <taxon>Hyphomicrobiales</taxon>
        <taxon>Nitrobacteraceae</taxon>
        <taxon>Bradyrhizobium</taxon>
    </lineage>
</organism>
<keyword evidence="2" id="KW-1185">Reference proteome</keyword>
<dbReference type="AlphaFoldDB" id="A0A5S4WRZ5"/>
<evidence type="ECO:0000313" key="2">
    <source>
        <dbReference type="Proteomes" id="UP000324853"/>
    </source>
</evidence>
<gene>
    <name evidence="1" type="ORF">FXB38_15910</name>
</gene>
<reference evidence="1 2" key="1">
    <citation type="submission" date="2019-08" db="EMBL/GenBank/DDBJ databases">
        <title>Bradyrhizobium hipponensis sp. nov., a rhizobium isolated from a Lupinus angustifolius root nodule in Tunisia.</title>
        <authorList>
            <person name="Off K."/>
            <person name="Rejili M."/>
            <person name="Mars M."/>
            <person name="Brachmann A."/>
            <person name="Marin M."/>
        </authorList>
    </citation>
    <scope>NUCLEOTIDE SEQUENCE [LARGE SCALE GENOMIC DNA]</scope>
    <source>
        <strain evidence="1 2">CTAW11</strain>
    </source>
</reference>
<dbReference type="Proteomes" id="UP000324853">
    <property type="component" value="Unassembled WGS sequence"/>
</dbReference>
<evidence type="ECO:0000313" key="1">
    <source>
        <dbReference type="EMBL" id="TYL84326.1"/>
    </source>
</evidence>
<accession>A0A5S4WRZ5</accession>
<protein>
    <submittedName>
        <fullName evidence="1">Uncharacterized protein</fullName>
    </submittedName>
</protein>